<dbReference type="FunFam" id="3.30.470.20:FF:000018">
    <property type="entry name" value="Trifunctional purine biosynthetic protein adenosine-3"/>
    <property type="match status" value="1"/>
</dbReference>
<dbReference type="SUPFAM" id="SSF56059">
    <property type="entry name" value="Glutathione synthetase ATP-binding domain-like"/>
    <property type="match status" value="1"/>
</dbReference>
<dbReference type="Gene3D" id="3.30.1490.20">
    <property type="entry name" value="ATP-grasp fold, A domain"/>
    <property type="match status" value="1"/>
</dbReference>
<evidence type="ECO:0000256" key="1">
    <source>
        <dbReference type="ARBA" id="ARBA00001936"/>
    </source>
</evidence>
<accession>A0A0G3WI99</accession>
<dbReference type="HAMAP" id="MF_00138">
    <property type="entry name" value="GARS"/>
    <property type="match status" value="1"/>
</dbReference>
<dbReference type="GO" id="GO:0046872">
    <property type="term" value="F:metal ion binding"/>
    <property type="evidence" value="ECO:0007669"/>
    <property type="project" value="UniProtKB-KW"/>
</dbReference>
<dbReference type="Pfam" id="PF02843">
    <property type="entry name" value="GARS_C"/>
    <property type="match status" value="1"/>
</dbReference>
<dbReference type="GO" id="GO:0004637">
    <property type="term" value="F:phosphoribosylamine-glycine ligase activity"/>
    <property type="evidence" value="ECO:0007669"/>
    <property type="project" value="UniProtKB-UniRule"/>
</dbReference>
<comment type="cofactor">
    <cofactor evidence="2">
        <name>Mg(2+)</name>
        <dbReference type="ChEBI" id="CHEBI:18420"/>
    </cofactor>
</comment>
<evidence type="ECO:0000256" key="5">
    <source>
        <dbReference type="ARBA" id="ARBA00022598"/>
    </source>
</evidence>
<dbReference type="Gene3D" id="3.90.600.10">
    <property type="entry name" value="Phosphoribosylglycinamide synthetase, C-terminal domain"/>
    <property type="match status" value="1"/>
</dbReference>
<dbReference type="InterPro" id="IPR020560">
    <property type="entry name" value="PRibGlycinamide_synth_C-dom"/>
</dbReference>
<dbReference type="SUPFAM" id="SSF51246">
    <property type="entry name" value="Rudiment single hybrid motif"/>
    <property type="match status" value="1"/>
</dbReference>
<dbReference type="AlphaFoldDB" id="A0A0G3WI99"/>
<dbReference type="SMART" id="SM01210">
    <property type="entry name" value="GARS_C"/>
    <property type="match status" value="1"/>
</dbReference>
<dbReference type="GO" id="GO:0005524">
    <property type="term" value="F:ATP binding"/>
    <property type="evidence" value="ECO:0007669"/>
    <property type="project" value="UniProtKB-UniRule"/>
</dbReference>
<dbReference type="SUPFAM" id="SSF52440">
    <property type="entry name" value="PreATP-grasp domain"/>
    <property type="match status" value="1"/>
</dbReference>
<evidence type="ECO:0000256" key="13">
    <source>
        <dbReference type="ARBA" id="ARBA00042864"/>
    </source>
</evidence>
<comment type="similarity">
    <text evidence="11 14">Belongs to the GARS family.</text>
</comment>
<dbReference type="InterPro" id="IPR016185">
    <property type="entry name" value="PreATP-grasp_dom_sf"/>
</dbReference>
<dbReference type="KEGG" id="epo:Epro_0639"/>
<dbReference type="GO" id="GO:0009113">
    <property type="term" value="P:purine nucleobase biosynthetic process"/>
    <property type="evidence" value="ECO:0007669"/>
    <property type="project" value="InterPro"/>
</dbReference>
<evidence type="ECO:0000313" key="17">
    <source>
        <dbReference type="EMBL" id="AKL98018.1"/>
    </source>
</evidence>
<evidence type="ECO:0000256" key="9">
    <source>
        <dbReference type="ARBA" id="ARBA00022840"/>
    </source>
</evidence>
<keyword evidence="18" id="KW-1185">Reference proteome</keyword>
<dbReference type="Pfam" id="PF02844">
    <property type="entry name" value="GARS_N"/>
    <property type="match status" value="1"/>
</dbReference>
<dbReference type="GO" id="GO:0006189">
    <property type="term" value="P:'de novo' IMP biosynthetic process"/>
    <property type="evidence" value="ECO:0007669"/>
    <property type="project" value="UniProtKB-UniRule"/>
</dbReference>
<evidence type="ECO:0000256" key="8">
    <source>
        <dbReference type="ARBA" id="ARBA00022755"/>
    </source>
</evidence>
<feature type="domain" description="ATP-grasp" evidence="16">
    <location>
        <begin position="107"/>
        <end position="315"/>
    </location>
</feature>
<evidence type="ECO:0000256" key="12">
    <source>
        <dbReference type="ARBA" id="ARBA00042242"/>
    </source>
</evidence>
<dbReference type="PANTHER" id="PTHR43472">
    <property type="entry name" value="PHOSPHORIBOSYLAMINE--GLYCINE LIGASE"/>
    <property type="match status" value="1"/>
</dbReference>
<dbReference type="InterPro" id="IPR020559">
    <property type="entry name" value="PRibGlycinamide_synth_CS"/>
</dbReference>
<gene>
    <name evidence="14 17" type="primary">purD</name>
    <name evidence="17" type="ORF">Epro_0639</name>
</gene>
<dbReference type="STRING" id="1408281.Epro_0639"/>
<comment type="catalytic activity">
    <reaction evidence="14">
        <text>5-phospho-beta-D-ribosylamine + glycine + ATP = N(1)-(5-phospho-beta-D-ribosyl)glycinamide + ADP + phosphate + H(+)</text>
        <dbReference type="Rhea" id="RHEA:17453"/>
        <dbReference type="ChEBI" id="CHEBI:15378"/>
        <dbReference type="ChEBI" id="CHEBI:30616"/>
        <dbReference type="ChEBI" id="CHEBI:43474"/>
        <dbReference type="ChEBI" id="CHEBI:57305"/>
        <dbReference type="ChEBI" id="CHEBI:58681"/>
        <dbReference type="ChEBI" id="CHEBI:143788"/>
        <dbReference type="ChEBI" id="CHEBI:456216"/>
        <dbReference type="EC" id="6.3.4.13"/>
    </reaction>
</comment>
<dbReference type="InterPro" id="IPR020561">
    <property type="entry name" value="PRibGlycinamid_synth_ATP-grasp"/>
</dbReference>
<dbReference type="InterPro" id="IPR013815">
    <property type="entry name" value="ATP_grasp_subdomain_1"/>
</dbReference>
<reference evidence="17 18" key="1">
    <citation type="submission" date="2014-09" db="EMBL/GenBank/DDBJ databases">
        <title>Complete genome sequence of Endomicrobium proavitum.</title>
        <authorList>
            <person name="Zheng H."/>
        </authorList>
    </citation>
    <scope>NUCLEOTIDE SEQUENCE [LARGE SCALE GENOMIC DNA]</scope>
    <source>
        <strain evidence="17 18">Rsa215</strain>
    </source>
</reference>
<evidence type="ECO:0000256" key="6">
    <source>
        <dbReference type="ARBA" id="ARBA00022723"/>
    </source>
</evidence>
<evidence type="ECO:0000259" key="16">
    <source>
        <dbReference type="PROSITE" id="PS50975"/>
    </source>
</evidence>
<evidence type="ECO:0000313" key="18">
    <source>
        <dbReference type="Proteomes" id="UP000035337"/>
    </source>
</evidence>
<keyword evidence="10" id="KW-0464">Manganese</keyword>
<dbReference type="InterPro" id="IPR011054">
    <property type="entry name" value="Rudment_hybrid_motif"/>
</dbReference>
<dbReference type="InterPro" id="IPR000115">
    <property type="entry name" value="PRibGlycinamide_synth"/>
</dbReference>
<dbReference type="InterPro" id="IPR037123">
    <property type="entry name" value="PRibGlycinamide_synth_C_sf"/>
</dbReference>
<organism evidence="17 18">
    <name type="scientific">Endomicrobium proavitum</name>
    <dbReference type="NCBI Taxonomy" id="1408281"/>
    <lineage>
        <taxon>Bacteria</taxon>
        <taxon>Pseudomonadati</taxon>
        <taxon>Elusimicrobiota</taxon>
        <taxon>Endomicrobiia</taxon>
        <taxon>Endomicrobiales</taxon>
        <taxon>Endomicrobiaceae</taxon>
        <taxon>Endomicrobium</taxon>
    </lineage>
</organism>
<name>A0A0G3WI99_9BACT</name>
<keyword evidence="6" id="KW-0479">Metal-binding</keyword>
<dbReference type="NCBIfam" id="TIGR00877">
    <property type="entry name" value="purD"/>
    <property type="match status" value="1"/>
</dbReference>
<dbReference type="PROSITE" id="PS50975">
    <property type="entry name" value="ATP_GRASP"/>
    <property type="match status" value="1"/>
</dbReference>
<sequence>MKVLVIGSGGREHAICRQFAQSSNIEKIYCAPGNGGIASVAQNTNIGVSEFEKLATFVKENNIDLTFVGPEVPLSEGIVDFFEAEGLKIAGPSKAAARLEASKTYSKEFMQKYNVPTAKYESFSNIDDALKYLENWEENKKVVVKADGLAAGKGVYMCNGRVDAINAVKQIMSEKVLGAAGATVVIEEFINGQELSYLIFTDGVSYAMMPASQDHKRVNDNDEGLNTGGMGAYAPAPLATENLNKKVETNIIQKVIKGIRNEKLNYKGVLYVGVIMNGQEPYVLEFNCRFGDPETQAVLPLLKTNLTDICEALLNKKLSDIKIEWKKEFAVCVVLASGGYPGSFQKGFEIKGLESITDKDTIIFHAGTKVENGKAVTSGGRVLGVTSTAADIKSAIDKVYSQVKLISFENMHYRKDIAHKAIRS</sequence>
<keyword evidence="9 15" id="KW-0067">ATP-binding</keyword>
<evidence type="ECO:0000256" key="15">
    <source>
        <dbReference type="PROSITE-ProRule" id="PRU00409"/>
    </source>
</evidence>
<dbReference type="RefSeq" id="WP_052570552.1">
    <property type="nucleotide sequence ID" value="NZ_CP009498.1"/>
</dbReference>
<dbReference type="Proteomes" id="UP000035337">
    <property type="component" value="Chromosome"/>
</dbReference>
<dbReference type="Gene3D" id="3.40.50.20">
    <property type="match status" value="1"/>
</dbReference>
<proteinExistence type="inferred from homology"/>
<keyword evidence="8 14" id="KW-0658">Purine biosynthesis</keyword>
<dbReference type="InterPro" id="IPR011761">
    <property type="entry name" value="ATP-grasp"/>
</dbReference>
<evidence type="ECO:0000256" key="11">
    <source>
        <dbReference type="ARBA" id="ARBA00038345"/>
    </source>
</evidence>
<comment type="pathway">
    <text evidence="3 14">Purine metabolism; IMP biosynthesis via de novo pathway; N(1)-(5-phospho-D-ribosyl)glycinamide from 5-phospho-alpha-D-ribose 1-diphosphate: step 2/2.</text>
</comment>
<evidence type="ECO:0000256" key="7">
    <source>
        <dbReference type="ARBA" id="ARBA00022741"/>
    </source>
</evidence>
<keyword evidence="7 15" id="KW-0547">Nucleotide-binding</keyword>
<dbReference type="FunFam" id="3.90.600.10:FF:000001">
    <property type="entry name" value="Trifunctional purine biosynthetic protein adenosine-3"/>
    <property type="match status" value="1"/>
</dbReference>
<dbReference type="PATRIC" id="fig|1408281.3.peg.654"/>
<dbReference type="EC" id="6.3.4.13" evidence="4 14"/>
<dbReference type="UniPathway" id="UPA00074">
    <property type="reaction ID" value="UER00125"/>
</dbReference>
<dbReference type="OrthoDB" id="9807240at2"/>
<dbReference type="FunFam" id="3.40.50.20:FF:000006">
    <property type="entry name" value="Phosphoribosylamine--glycine ligase, chloroplastic"/>
    <property type="match status" value="1"/>
</dbReference>
<dbReference type="EMBL" id="CP009498">
    <property type="protein sequence ID" value="AKL98018.1"/>
    <property type="molecule type" value="Genomic_DNA"/>
</dbReference>
<protein>
    <recommendedName>
        <fullName evidence="4 14">Phosphoribosylamine--glycine ligase</fullName>
        <ecNumber evidence="4 14">6.3.4.13</ecNumber>
    </recommendedName>
    <alternativeName>
        <fullName evidence="14">GARS</fullName>
    </alternativeName>
    <alternativeName>
        <fullName evidence="12 14">Glycinamide ribonucleotide synthetase</fullName>
    </alternativeName>
    <alternativeName>
        <fullName evidence="13 14">Phosphoribosylglycinamide synthetase</fullName>
    </alternativeName>
</protein>
<comment type="cofactor">
    <cofactor evidence="1">
        <name>Mn(2+)</name>
        <dbReference type="ChEBI" id="CHEBI:29035"/>
    </cofactor>
</comment>
<dbReference type="PANTHER" id="PTHR43472:SF1">
    <property type="entry name" value="PHOSPHORIBOSYLAMINE--GLYCINE LIGASE, CHLOROPLASTIC"/>
    <property type="match status" value="1"/>
</dbReference>
<dbReference type="Gene3D" id="3.30.470.20">
    <property type="entry name" value="ATP-grasp fold, B domain"/>
    <property type="match status" value="1"/>
</dbReference>
<evidence type="ECO:0000256" key="2">
    <source>
        <dbReference type="ARBA" id="ARBA00001946"/>
    </source>
</evidence>
<dbReference type="PROSITE" id="PS00184">
    <property type="entry name" value="GARS"/>
    <property type="match status" value="1"/>
</dbReference>
<evidence type="ECO:0000256" key="3">
    <source>
        <dbReference type="ARBA" id="ARBA00005174"/>
    </source>
</evidence>
<evidence type="ECO:0000256" key="4">
    <source>
        <dbReference type="ARBA" id="ARBA00013255"/>
    </source>
</evidence>
<evidence type="ECO:0000256" key="14">
    <source>
        <dbReference type="HAMAP-Rule" id="MF_00138"/>
    </source>
</evidence>
<evidence type="ECO:0000256" key="10">
    <source>
        <dbReference type="ARBA" id="ARBA00023211"/>
    </source>
</evidence>
<keyword evidence="5 14" id="KW-0436">Ligase</keyword>
<dbReference type="InterPro" id="IPR020562">
    <property type="entry name" value="PRibGlycinamide_synth_N"/>
</dbReference>
<dbReference type="Pfam" id="PF01071">
    <property type="entry name" value="GARS_A"/>
    <property type="match status" value="1"/>
</dbReference>
<dbReference type="SMART" id="SM01209">
    <property type="entry name" value="GARS_A"/>
    <property type="match status" value="1"/>
</dbReference>